<dbReference type="AlphaFoldDB" id="A0A0R3PZQ6"/>
<name>A0A0R3PZQ6_ANGCS</name>
<proteinExistence type="predicted"/>
<sequence>LNVVKNYTSFTLQKRDTRCRRKSFCFKSYIEQEIFPNEKTWLENRSCEIPGSKGDLYLAMCPADMLCVSAAPCSLVCSVVSNIHTHMGSCAYARANYTLNGC</sequence>
<organism evidence="1">
    <name type="scientific">Angiostrongylus costaricensis</name>
    <name type="common">Nematode worm</name>
    <dbReference type="NCBI Taxonomy" id="334426"/>
    <lineage>
        <taxon>Eukaryota</taxon>
        <taxon>Metazoa</taxon>
        <taxon>Ecdysozoa</taxon>
        <taxon>Nematoda</taxon>
        <taxon>Chromadorea</taxon>
        <taxon>Rhabditida</taxon>
        <taxon>Rhabditina</taxon>
        <taxon>Rhabditomorpha</taxon>
        <taxon>Strongyloidea</taxon>
        <taxon>Metastrongylidae</taxon>
        <taxon>Angiostrongylus</taxon>
    </lineage>
</organism>
<protein>
    <submittedName>
        <fullName evidence="1">Kazal-like domain-containing protein</fullName>
    </submittedName>
</protein>
<dbReference type="WBParaSite" id="ACOC_0001207201-mRNA-1">
    <property type="protein sequence ID" value="ACOC_0001207201-mRNA-1"/>
    <property type="gene ID" value="ACOC_0001207201"/>
</dbReference>
<evidence type="ECO:0000313" key="1">
    <source>
        <dbReference type="WBParaSite" id="ACOC_0001207201-mRNA-1"/>
    </source>
</evidence>
<reference evidence="1" key="1">
    <citation type="submission" date="2017-02" db="UniProtKB">
        <authorList>
            <consortium name="WormBaseParasite"/>
        </authorList>
    </citation>
    <scope>IDENTIFICATION</scope>
</reference>
<accession>A0A0R3PZQ6</accession>